<evidence type="ECO:0000313" key="1">
    <source>
        <dbReference type="EMBL" id="SCY54049.1"/>
    </source>
</evidence>
<evidence type="ECO:0000313" key="2">
    <source>
        <dbReference type="Proteomes" id="UP000198636"/>
    </source>
</evidence>
<evidence type="ECO:0008006" key="3">
    <source>
        <dbReference type="Google" id="ProtNLM"/>
    </source>
</evidence>
<name>A0A1G5GRR9_9FIRM</name>
<dbReference type="AlphaFoldDB" id="A0A1G5GRR9"/>
<accession>A0A1G5GRR9</accession>
<reference evidence="1 2" key="1">
    <citation type="submission" date="2016-10" db="EMBL/GenBank/DDBJ databases">
        <authorList>
            <person name="de Groot N.N."/>
        </authorList>
    </citation>
    <scope>NUCLEOTIDE SEQUENCE [LARGE SCALE GENOMIC DNA]</scope>
    <source>
        <strain evidence="1 2">DSM 18978</strain>
    </source>
</reference>
<dbReference type="Proteomes" id="UP000198636">
    <property type="component" value="Unassembled WGS sequence"/>
</dbReference>
<dbReference type="SUPFAM" id="SSF55729">
    <property type="entry name" value="Acyl-CoA N-acyltransferases (Nat)"/>
    <property type="match status" value="1"/>
</dbReference>
<organism evidence="1 2">
    <name type="scientific">Alkaliphilus peptidifermentans DSM 18978</name>
    <dbReference type="NCBI Taxonomy" id="1120976"/>
    <lineage>
        <taxon>Bacteria</taxon>
        <taxon>Bacillati</taxon>
        <taxon>Bacillota</taxon>
        <taxon>Clostridia</taxon>
        <taxon>Peptostreptococcales</taxon>
        <taxon>Natronincolaceae</taxon>
        <taxon>Alkaliphilus</taxon>
    </lineage>
</organism>
<dbReference type="InterPro" id="IPR016181">
    <property type="entry name" value="Acyl_CoA_acyltransferase"/>
</dbReference>
<sequence length="124" mass="14933">MRGIKRRGKSVKNKLMLIDKLPIDIDNFHIRKMNREDIDLRTNWPNYPSPYEMFDASYKNRPSEERDERWKKIKNNEKLVCLAIEHPNEKLVGIYYSAEIDWEEKTVNNMTVRLHPNWCDKGIV</sequence>
<keyword evidence="2" id="KW-1185">Reference proteome</keyword>
<proteinExistence type="predicted"/>
<gene>
    <name evidence="1" type="ORF">SAMN03080606_01750</name>
</gene>
<protein>
    <recommendedName>
        <fullName evidence="3">Acetyltransferase (GNAT) domain-containing protein</fullName>
    </recommendedName>
</protein>
<dbReference type="EMBL" id="FMUS01000010">
    <property type="protein sequence ID" value="SCY54049.1"/>
    <property type="molecule type" value="Genomic_DNA"/>
</dbReference>
<dbReference type="Gene3D" id="3.40.630.30">
    <property type="match status" value="1"/>
</dbReference>